<name>A0A9X4FKI2_9VIBR</name>
<organism evidence="1 2">
    <name type="scientific">Vibrio aestuarianus</name>
    <dbReference type="NCBI Taxonomy" id="28171"/>
    <lineage>
        <taxon>Bacteria</taxon>
        <taxon>Pseudomonadati</taxon>
        <taxon>Pseudomonadota</taxon>
        <taxon>Gammaproteobacteria</taxon>
        <taxon>Vibrionales</taxon>
        <taxon>Vibrionaceae</taxon>
        <taxon>Vibrio</taxon>
    </lineage>
</organism>
<dbReference type="Proteomes" id="UP001140973">
    <property type="component" value="Unassembled WGS sequence"/>
</dbReference>
<dbReference type="AlphaFoldDB" id="A0A9X4FKI2"/>
<reference evidence="1" key="1">
    <citation type="submission" date="2022-02" db="EMBL/GenBank/DDBJ databases">
        <title>Emergence and expansion in Europe of a Vibrio aestuarianus clonal complex pathogenic for oysters.</title>
        <authorList>
            <person name="Mesnil A."/>
            <person name="Travers M.-A."/>
        </authorList>
    </citation>
    <scope>NUCLEOTIDE SEQUENCE</scope>
    <source>
        <strain evidence="1">151-ITT-15-cp-1</strain>
    </source>
</reference>
<dbReference type="RefSeq" id="WP_162093828.1">
    <property type="nucleotide sequence ID" value="NZ_JAKNAP010000140.1"/>
</dbReference>
<accession>A0A9X4FKI2</accession>
<sequence>MTTRSKQRVHYSIEIGEITDRGKAKIARNLRLNYDFKIVAYGVQKGIPTVTIKDVHGDTCVVGVGVTTKAKRGRGIVSRKVHCRIAENDIAKGKVIRATRGTRSGGPKGRE</sequence>
<dbReference type="EMBL" id="JAKNAP010000140">
    <property type="protein sequence ID" value="MDE1359114.1"/>
    <property type="molecule type" value="Genomic_DNA"/>
</dbReference>
<evidence type="ECO:0000313" key="1">
    <source>
        <dbReference type="EMBL" id="MDE1359114.1"/>
    </source>
</evidence>
<comment type="caution">
    <text evidence="1">The sequence shown here is derived from an EMBL/GenBank/DDBJ whole genome shotgun (WGS) entry which is preliminary data.</text>
</comment>
<protein>
    <submittedName>
        <fullName evidence="1">Uncharacterized protein</fullName>
    </submittedName>
</protein>
<proteinExistence type="predicted"/>
<evidence type="ECO:0000313" key="2">
    <source>
        <dbReference type="Proteomes" id="UP001140973"/>
    </source>
</evidence>
<gene>
    <name evidence="1" type="ORF">L9W73_17725</name>
</gene>